<dbReference type="Gene3D" id="3.30.9.10">
    <property type="entry name" value="D-Amino Acid Oxidase, subunit A, domain 2"/>
    <property type="match status" value="1"/>
</dbReference>
<organism evidence="2 3">
    <name type="scientific">Tortispora caseinolytica NRRL Y-17796</name>
    <dbReference type="NCBI Taxonomy" id="767744"/>
    <lineage>
        <taxon>Eukaryota</taxon>
        <taxon>Fungi</taxon>
        <taxon>Dikarya</taxon>
        <taxon>Ascomycota</taxon>
        <taxon>Saccharomycotina</taxon>
        <taxon>Trigonopsidomycetes</taxon>
        <taxon>Trigonopsidales</taxon>
        <taxon>Trigonopsidaceae</taxon>
        <taxon>Tortispora</taxon>
    </lineage>
</organism>
<accession>A0A1E4TDI3</accession>
<evidence type="ECO:0000313" key="2">
    <source>
        <dbReference type="EMBL" id="ODV89799.1"/>
    </source>
</evidence>
<reference evidence="3" key="1">
    <citation type="submission" date="2016-02" db="EMBL/GenBank/DDBJ databases">
        <title>Comparative genomics of biotechnologically important yeasts.</title>
        <authorList>
            <consortium name="DOE Joint Genome Institute"/>
            <person name="Riley R."/>
            <person name="Haridas S."/>
            <person name="Wolfe K.H."/>
            <person name="Lopes M.R."/>
            <person name="Hittinger C.T."/>
            <person name="Goker M."/>
            <person name="Salamov A."/>
            <person name="Wisecaver J."/>
            <person name="Long T.M."/>
            <person name="Aerts A.L."/>
            <person name="Barry K."/>
            <person name="Choi C."/>
            <person name="Clum A."/>
            <person name="Coughlan A.Y."/>
            <person name="Deshpande S."/>
            <person name="Douglass A.P."/>
            <person name="Hanson S.J."/>
            <person name="Klenk H.-P."/>
            <person name="Labutti K."/>
            <person name="Lapidus A."/>
            <person name="Lindquist E."/>
            <person name="Lipzen A."/>
            <person name="Meier-Kolthoff J.P."/>
            <person name="Ohm R.A."/>
            <person name="Otillar R.P."/>
            <person name="Pangilinan J."/>
            <person name="Peng Y."/>
            <person name="Rokas A."/>
            <person name="Rosa C.A."/>
            <person name="Scheuner C."/>
            <person name="Sibirny A.A."/>
            <person name="Slot J.C."/>
            <person name="Stielow J.B."/>
            <person name="Sun H."/>
            <person name="Kurtzman C.P."/>
            <person name="Blackwell M."/>
            <person name="Jeffries T.W."/>
            <person name="Grigoriev I.V."/>
        </authorList>
    </citation>
    <scope>NUCLEOTIDE SEQUENCE [LARGE SCALE GENOMIC DNA]</scope>
    <source>
        <strain evidence="3">NRRL Y-17796</strain>
    </source>
</reference>
<evidence type="ECO:0000313" key="3">
    <source>
        <dbReference type="Proteomes" id="UP000095023"/>
    </source>
</evidence>
<dbReference type="AlphaFoldDB" id="A0A1E4TDI3"/>
<dbReference type="GO" id="GO:0005770">
    <property type="term" value="C:late endosome"/>
    <property type="evidence" value="ECO:0007669"/>
    <property type="project" value="EnsemblFungi"/>
</dbReference>
<dbReference type="InterPro" id="IPR036188">
    <property type="entry name" value="FAD/NAD-bd_sf"/>
</dbReference>
<gene>
    <name evidence="2" type="ORF">CANCADRAFT_27609</name>
</gene>
<dbReference type="Pfam" id="PF01266">
    <property type="entry name" value="DAO"/>
    <property type="match status" value="1"/>
</dbReference>
<keyword evidence="3" id="KW-1185">Reference proteome</keyword>
<name>A0A1E4TDI3_9ASCO</name>
<protein>
    <recommendedName>
        <fullName evidence="1">FAD dependent oxidoreductase domain-containing protein</fullName>
    </recommendedName>
</protein>
<dbReference type="GO" id="GO:0005829">
    <property type="term" value="C:cytosol"/>
    <property type="evidence" value="ECO:0007669"/>
    <property type="project" value="GOC"/>
</dbReference>
<dbReference type="InterPro" id="IPR006076">
    <property type="entry name" value="FAD-dep_OxRdtase"/>
</dbReference>
<dbReference type="Proteomes" id="UP000095023">
    <property type="component" value="Unassembled WGS sequence"/>
</dbReference>
<dbReference type="EMBL" id="KV453843">
    <property type="protein sequence ID" value="ODV89799.1"/>
    <property type="molecule type" value="Genomic_DNA"/>
</dbReference>
<proteinExistence type="predicted"/>
<sequence>GAGIIGVCTAYYLTRHPKYSPDKYKITVIEATRPAGGASGKAGGLLATWAFPQQIVPLSFKLHEELAAEYNGEEEWGYRHVNTVSITGDFRSDSKSCSDIPADLDWIRPELVESVSPIGGENSTAQVHPLKFTLFMLRRAQEAGVELIIGQVHDFIYDRAGSIRGVRYSSRDAQDTSIGKTIDFAADEVVITAGPWVSRLIPTCPISGLRAHSITITPTRPVSAYALFTEIKDRSKIVCPEIYARKDEVYVCGEGDNFVGLPDTTDNVSVSKEKCDELYKYASALSEEMGGGRLNKRQACYLPVVDLPSSSGPLIGQTNVKHLWMAAGHSCWGINNAPGTGKLMSELLIDGKATSASLRGLDPKKHFAVMPKNQSSR</sequence>
<dbReference type="Gene3D" id="3.50.50.60">
    <property type="entry name" value="FAD/NAD(P)-binding domain"/>
    <property type="match status" value="1"/>
</dbReference>
<dbReference type="OrthoDB" id="498204at2759"/>
<dbReference type="GO" id="GO:0042147">
    <property type="term" value="P:retrograde transport, endosome to Golgi"/>
    <property type="evidence" value="ECO:0007669"/>
    <property type="project" value="EnsemblFungi"/>
</dbReference>
<dbReference type="SUPFAM" id="SSF51905">
    <property type="entry name" value="FAD/NAD(P)-binding domain"/>
    <property type="match status" value="1"/>
</dbReference>
<dbReference type="PANTHER" id="PTHR13847:SF150">
    <property type="entry name" value="OXIDOREDUCTASE TDA3-RELATED"/>
    <property type="match status" value="1"/>
</dbReference>
<feature type="domain" description="FAD dependent oxidoreductase" evidence="1">
    <location>
        <begin position="1"/>
        <end position="347"/>
    </location>
</feature>
<dbReference type="PANTHER" id="PTHR13847">
    <property type="entry name" value="SARCOSINE DEHYDROGENASE-RELATED"/>
    <property type="match status" value="1"/>
</dbReference>
<evidence type="ECO:0000259" key="1">
    <source>
        <dbReference type="Pfam" id="PF01266"/>
    </source>
</evidence>
<feature type="non-terminal residue" evidence="2">
    <location>
        <position position="1"/>
    </location>
</feature>